<evidence type="ECO:0000259" key="1">
    <source>
        <dbReference type="Pfam" id="PF24295"/>
    </source>
</evidence>
<dbReference type="Proteomes" id="UP001177872">
    <property type="component" value="Unassembled WGS sequence"/>
</dbReference>
<organism evidence="2 3">
    <name type="scientific">Serratia ureilytica</name>
    <dbReference type="NCBI Taxonomy" id="300181"/>
    <lineage>
        <taxon>Bacteria</taxon>
        <taxon>Pseudomonadati</taxon>
        <taxon>Pseudomonadota</taxon>
        <taxon>Gammaproteobacteria</taxon>
        <taxon>Enterobacterales</taxon>
        <taxon>Yersiniaceae</taxon>
        <taxon>Serratia</taxon>
    </lineage>
</organism>
<name>A0ABU0VIN6_9GAMM</name>
<protein>
    <recommendedName>
        <fullName evidence="1">DUF7480 domain-containing protein</fullName>
    </recommendedName>
</protein>
<dbReference type="RefSeq" id="WP_158524184.1">
    <property type="nucleotide sequence ID" value="NZ_JAIQCT010000025.1"/>
</dbReference>
<dbReference type="InterPro" id="IPR055903">
    <property type="entry name" value="DUF7480"/>
</dbReference>
<keyword evidence="3" id="KW-1185">Reference proteome</keyword>
<dbReference type="NCBIfam" id="NF045617">
    <property type="entry name" value="mostly_LP"/>
    <property type="match status" value="1"/>
</dbReference>
<dbReference type="EMBL" id="JAVCZN010000003">
    <property type="protein sequence ID" value="MDQ1861307.1"/>
    <property type="molecule type" value="Genomic_DNA"/>
</dbReference>
<accession>A0ABU0VIN6</accession>
<evidence type="ECO:0000313" key="2">
    <source>
        <dbReference type="EMBL" id="MDQ1861307.1"/>
    </source>
</evidence>
<dbReference type="InterPro" id="IPR054657">
    <property type="entry name" value="T6SS_periplasmic_put"/>
</dbReference>
<reference evidence="2" key="1">
    <citation type="submission" date="2023-07" db="EMBL/GenBank/DDBJ databases">
        <title>In vitro acaricidal activity of Serratia ureilytica strains isolated from Mimosa pudica nodules againts the dust mite Tyrophagus putrescentiae.</title>
        <authorList>
            <person name="Wong-Villareal A."/>
            <person name="Cerqueda-Garcia D."/>
        </authorList>
    </citation>
    <scope>NUCLEOTIDE SEQUENCE</scope>
    <source>
        <strain evidence="2">UTS2</strain>
    </source>
</reference>
<feature type="domain" description="DUF7480" evidence="1">
    <location>
        <begin position="42"/>
        <end position="140"/>
    </location>
</feature>
<sequence>MGIASFPEQSKEPEHLAMTRLYLSLLCALLLNGCQSTQPWYHPLDVSLKDNQPCFAVPINSVRSGDSLQNRGVIVSRQEQQQWHIVWASPEVTPLPDLKPGQCVTYPQVNWAAGEYSVLLGVSMNNDTERRKYMKEFNLRIKPKGEIQLQ</sequence>
<dbReference type="Pfam" id="PF24295">
    <property type="entry name" value="DUF7480"/>
    <property type="match status" value="1"/>
</dbReference>
<comment type="caution">
    <text evidence="2">The sequence shown here is derived from an EMBL/GenBank/DDBJ whole genome shotgun (WGS) entry which is preliminary data.</text>
</comment>
<evidence type="ECO:0000313" key="3">
    <source>
        <dbReference type="Proteomes" id="UP001177872"/>
    </source>
</evidence>
<gene>
    <name evidence="2" type="ORF">Q6237_09945</name>
</gene>
<proteinExistence type="predicted"/>